<keyword evidence="3 9" id="KW-0540">Nuclease</keyword>
<dbReference type="EMBL" id="QRVJ01000006">
    <property type="protein sequence ID" value="RGS37417.1"/>
    <property type="molecule type" value="Genomic_DNA"/>
</dbReference>
<dbReference type="PANTHER" id="PTHR34405">
    <property type="entry name" value="CRISPR-ASSOCIATED ENDORIBONUCLEASE CAS2"/>
    <property type="match status" value="1"/>
</dbReference>
<dbReference type="GO" id="GO:0004521">
    <property type="term" value="F:RNA endonuclease activity"/>
    <property type="evidence" value="ECO:0007669"/>
    <property type="project" value="UniProtKB-UniRule"/>
</dbReference>
<dbReference type="EC" id="3.1.-.-" evidence="9"/>
<proteinExistence type="inferred from homology"/>
<comment type="function">
    <text evidence="9">CRISPR (clustered regularly interspaced short palindromic repeat), is an adaptive immune system that provides protection against mobile genetic elements (viruses, transposable elements and conjugative plasmids). CRISPR clusters contain sequences complementary to antecedent mobile elements and target invading nucleic acids. CRISPR clusters are transcribed and processed into CRISPR RNA (crRNA). Functions as a ssRNA-specific endoribonuclease. Involved in the integration of spacer DNA into the CRISPR cassette.</text>
</comment>
<evidence type="ECO:0000256" key="9">
    <source>
        <dbReference type="HAMAP-Rule" id="MF_01471"/>
    </source>
</evidence>
<sequence length="96" mass="11209">MFILVTYDVDTQSETGAKRLRKVAKECLNYGHRVQNSVFECVLSEAQFLIFKSKIIKIIDCNLDSVRFYFLSKNWNRRIECLGRETAIDVNSELII</sequence>
<evidence type="ECO:0000256" key="6">
    <source>
        <dbReference type="ARBA" id="ARBA00022801"/>
    </source>
</evidence>
<keyword evidence="8 9" id="KW-0051">Antiviral defense</keyword>
<reference evidence="11 12" key="1">
    <citation type="submission" date="2018-08" db="EMBL/GenBank/DDBJ databases">
        <title>A genome reference for cultivated species of the human gut microbiota.</title>
        <authorList>
            <person name="Zou Y."/>
            <person name="Xue W."/>
            <person name="Luo G."/>
        </authorList>
    </citation>
    <scope>NUCLEOTIDE SEQUENCE [LARGE SCALE GENOMIC DNA]</scope>
    <source>
        <strain evidence="11 12">AF22-3AC</strain>
    </source>
</reference>
<dbReference type="PANTHER" id="PTHR34405:SF3">
    <property type="entry name" value="CRISPR-ASSOCIATED ENDORIBONUCLEASE CAS2 3"/>
    <property type="match status" value="1"/>
</dbReference>
<evidence type="ECO:0000313" key="12">
    <source>
        <dbReference type="Proteomes" id="UP000283341"/>
    </source>
</evidence>
<feature type="binding site" evidence="9">
    <location>
        <position position="8"/>
    </location>
    <ligand>
        <name>Mg(2+)</name>
        <dbReference type="ChEBI" id="CHEBI:18420"/>
        <note>catalytic</note>
    </ligand>
</feature>
<dbReference type="AlphaFoldDB" id="A0A412IJ84"/>
<evidence type="ECO:0000256" key="8">
    <source>
        <dbReference type="ARBA" id="ARBA00023118"/>
    </source>
</evidence>
<dbReference type="Proteomes" id="UP000283341">
    <property type="component" value="Unassembled WGS sequence"/>
</dbReference>
<comment type="similarity">
    <text evidence="2 9 10">Belongs to the CRISPR-associated endoribonuclease Cas2 protein family.</text>
</comment>
<organism evidence="11 12">
    <name type="scientific">Bacteroides cellulosilyticus</name>
    <dbReference type="NCBI Taxonomy" id="246787"/>
    <lineage>
        <taxon>Bacteria</taxon>
        <taxon>Pseudomonadati</taxon>
        <taxon>Bacteroidota</taxon>
        <taxon>Bacteroidia</taxon>
        <taxon>Bacteroidales</taxon>
        <taxon>Bacteroidaceae</taxon>
        <taxon>Bacteroides</taxon>
    </lineage>
</organism>
<comment type="subunit">
    <text evidence="9">Homodimer, forms a heterotetramer with a Cas1 homodimer.</text>
</comment>
<evidence type="ECO:0000256" key="10">
    <source>
        <dbReference type="PIRNR" id="PIRNR032582"/>
    </source>
</evidence>
<keyword evidence="7 9" id="KW-0460">Magnesium</keyword>
<dbReference type="InterPro" id="IPR019199">
    <property type="entry name" value="Virulence_VapD/CRISPR_Cas2"/>
</dbReference>
<evidence type="ECO:0000256" key="4">
    <source>
        <dbReference type="ARBA" id="ARBA00022723"/>
    </source>
</evidence>
<keyword evidence="6 9" id="KW-0378">Hydrolase</keyword>
<comment type="cofactor">
    <cofactor evidence="1 9">
        <name>Mg(2+)</name>
        <dbReference type="ChEBI" id="CHEBI:18420"/>
    </cofactor>
</comment>
<evidence type="ECO:0000256" key="1">
    <source>
        <dbReference type="ARBA" id="ARBA00001946"/>
    </source>
</evidence>
<gene>
    <name evidence="9 11" type="primary">cas2</name>
    <name evidence="11" type="ORF">DWX97_09785</name>
</gene>
<evidence type="ECO:0000256" key="5">
    <source>
        <dbReference type="ARBA" id="ARBA00022759"/>
    </source>
</evidence>
<protein>
    <recommendedName>
        <fullName evidence="9">CRISPR-associated endoribonuclease Cas2</fullName>
        <ecNumber evidence="9">3.1.-.-</ecNumber>
    </recommendedName>
</protein>
<dbReference type="PIRSF" id="PIRSF032582">
    <property type="entry name" value="Cas2"/>
    <property type="match status" value="1"/>
</dbReference>
<dbReference type="HAMAP" id="MF_01471">
    <property type="entry name" value="Cas2"/>
    <property type="match status" value="1"/>
</dbReference>
<dbReference type="Gene3D" id="3.30.70.240">
    <property type="match status" value="1"/>
</dbReference>
<dbReference type="GO" id="GO:0043571">
    <property type="term" value="P:maintenance of CRISPR repeat elements"/>
    <property type="evidence" value="ECO:0007669"/>
    <property type="project" value="UniProtKB-UniRule"/>
</dbReference>
<dbReference type="CDD" id="cd09725">
    <property type="entry name" value="Cas2_I_II_III"/>
    <property type="match status" value="1"/>
</dbReference>
<dbReference type="RefSeq" id="WP_007219525.1">
    <property type="nucleotide sequence ID" value="NZ_CP102938.1"/>
</dbReference>
<dbReference type="SUPFAM" id="SSF143430">
    <property type="entry name" value="TTP0101/SSO1404-like"/>
    <property type="match status" value="1"/>
</dbReference>
<evidence type="ECO:0000256" key="7">
    <source>
        <dbReference type="ARBA" id="ARBA00022842"/>
    </source>
</evidence>
<evidence type="ECO:0000256" key="3">
    <source>
        <dbReference type="ARBA" id="ARBA00022722"/>
    </source>
</evidence>
<dbReference type="GO" id="GO:0016787">
    <property type="term" value="F:hydrolase activity"/>
    <property type="evidence" value="ECO:0007669"/>
    <property type="project" value="UniProtKB-KW"/>
</dbReference>
<evidence type="ECO:0000256" key="2">
    <source>
        <dbReference type="ARBA" id="ARBA00009959"/>
    </source>
</evidence>
<dbReference type="InterPro" id="IPR021127">
    <property type="entry name" value="CRISPR_associated_Cas2"/>
</dbReference>
<accession>A0A412IJ84</accession>
<dbReference type="Pfam" id="PF09827">
    <property type="entry name" value="CRISPR_Cas2"/>
    <property type="match status" value="1"/>
</dbReference>
<comment type="caution">
    <text evidence="11">The sequence shown here is derived from an EMBL/GenBank/DDBJ whole genome shotgun (WGS) entry which is preliminary data.</text>
</comment>
<keyword evidence="5 9" id="KW-0255">Endonuclease</keyword>
<name>A0A412IJ84_9BACE</name>
<dbReference type="NCBIfam" id="TIGR01573">
    <property type="entry name" value="cas2"/>
    <property type="match status" value="1"/>
</dbReference>
<evidence type="ECO:0000313" key="11">
    <source>
        <dbReference type="EMBL" id="RGS37417.1"/>
    </source>
</evidence>
<dbReference type="GO" id="GO:0046872">
    <property type="term" value="F:metal ion binding"/>
    <property type="evidence" value="ECO:0007669"/>
    <property type="project" value="UniProtKB-UniRule"/>
</dbReference>
<keyword evidence="4 9" id="KW-0479">Metal-binding</keyword>
<dbReference type="GO" id="GO:0051607">
    <property type="term" value="P:defense response to virus"/>
    <property type="evidence" value="ECO:0007669"/>
    <property type="project" value="UniProtKB-UniRule"/>
</dbReference>